<protein>
    <submittedName>
        <fullName evidence="9">CHY and RING-type zinc-finger domain-containing protein</fullName>
    </submittedName>
    <submittedName>
        <fullName evidence="10">CHY_and RING-type zinc-finger domain-containing protein</fullName>
    </submittedName>
</protein>
<evidence type="ECO:0000256" key="2">
    <source>
        <dbReference type="ARBA" id="ARBA00022771"/>
    </source>
</evidence>
<name>A0AA86U536_9EUKA</name>
<dbReference type="SUPFAM" id="SSF57850">
    <property type="entry name" value="RING/U-box"/>
    <property type="match status" value="1"/>
</dbReference>
<accession>A0AA86U536</accession>
<comment type="caution">
    <text evidence="9">The sequence shown here is derived from an EMBL/GenBank/DDBJ whole genome shotgun (WGS) entry which is preliminary data.</text>
</comment>
<evidence type="ECO:0000256" key="3">
    <source>
        <dbReference type="ARBA" id="ARBA00022833"/>
    </source>
</evidence>
<dbReference type="PROSITE" id="PS51266">
    <property type="entry name" value="ZF_CHY"/>
    <property type="match status" value="1"/>
</dbReference>
<evidence type="ECO:0000256" key="1">
    <source>
        <dbReference type="ARBA" id="ARBA00022723"/>
    </source>
</evidence>
<dbReference type="Pfam" id="PF05495">
    <property type="entry name" value="zf-CHY"/>
    <property type="match status" value="1"/>
</dbReference>
<keyword evidence="2 4" id="KW-0863">Zinc-finger</keyword>
<gene>
    <name evidence="10" type="ORF">HINF_LOCUS25397</name>
    <name evidence="9" type="ORF">HINF_LOCUS28859</name>
</gene>
<dbReference type="SUPFAM" id="SSF161219">
    <property type="entry name" value="CHY zinc finger-like"/>
    <property type="match status" value="1"/>
</dbReference>
<organism evidence="9">
    <name type="scientific">Hexamita inflata</name>
    <dbReference type="NCBI Taxonomy" id="28002"/>
    <lineage>
        <taxon>Eukaryota</taxon>
        <taxon>Metamonada</taxon>
        <taxon>Diplomonadida</taxon>
        <taxon>Hexamitidae</taxon>
        <taxon>Hexamitinae</taxon>
        <taxon>Hexamita</taxon>
    </lineage>
</organism>
<evidence type="ECO:0000259" key="7">
    <source>
        <dbReference type="PROSITE" id="PS51266"/>
    </source>
</evidence>
<dbReference type="PANTHER" id="PTHR21319">
    <property type="entry name" value="RING FINGER AND CHY ZINC FINGER DOMAIN-CONTAINING PROTEIN 1"/>
    <property type="match status" value="1"/>
</dbReference>
<feature type="region of interest" description="Disordered" evidence="5">
    <location>
        <begin position="1"/>
        <end position="36"/>
    </location>
</feature>
<evidence type="ECO:0000256" key="4">
    <source>
        <dbReference type="PROSITE-ProRule" id="PRU00601"/>
    </source>
</evidence>
<evidence type="ECO:0000313" key="11">
    <source>
        <dbReference type="Proteomes" id="UP001642409"/>
    </source>
</evidence>
<dbReference type="InterPro" id="IPR001841">
    <property type="entry name" value="Znf_RING"/>
</dbReference>
<proteinExistence type="predicted"/>
<dbReference type="GO" id="GO:0005634">
    <property type="term" value="C:nucleus"/>
    <property type="evidence" value="ECO:0007669"/>
    <property type="project" value="TreeGrafter"/>
</dbReference>
<feature type="domain" description="CTCHY-type" evidence="8">
    <location>
        <begin position="196"/>
        <end position="258"/>
    </location>
</feature>
<evidence type="ECO:0000313" key="10">
    <source>
        <dbReference type="EMBL" id="CAL6016201.1"/>
    </source>
</evidence>
<dbReference type="EMBL" id="CAXDID020000075">
    <property type="protein sequence ID" value="CAL6016201.1"/>
    <property type="molecule type" value="Genomic_DNA"/>
</dbReference>
<dbReference type="GO" id="GO:0006511">
    <property type="term" value="P:ubiquitin-dependent protein catabolic process"/>
    <property type="evidence" value="ECO:0007669"/>
    <property type="project" value="TreeGrafter"/>
</dbReference>
<keyword evidence="11" id="KW-1185">Reference proteome</keyword>
<dbReference type="InterPro" id="IPR017921">
    <property type="entry name" value="Znf_CTCHY"/>
</dbReference>
<dbReference type="SUPFAM" id="SSF161245">
    <property type="entry name" value="Zinc hairpin stack"/>
    <property type="match status" value="1"/>
</dbReference>
<keyword evidence="1" id="KW-0479">Metal-binding</keyword>
<dbReference type="PANTHER" id="PTHR21319:SF53">
    <property type="entry name" value="RING FINGER AND CHY ZINC FINGER DOMAIN-CONTAINING PROTEIN 1"/>
    <property type="match status" value="1"/>
</dbReference>
<reference evidence="10 11" key="2">
    <citation type="submission" date="2024-07" db="EMBL/GenBank/DDBJ databases">
        <authorList>
            <person name="Akdeniz Z."/>
        </authorList>
    </citation>
    <scope>NUCLEOTIDE SEQUENCE [LARGE SCALE GENOMIC DNA]</scope>
</reference>
<dbReference type="GO" id="GO:0008270">
    <property type="term" value="F:zinc ion binding"/>
    <property type="evidence" value="ECO:0007669"/>
    <property type="project" value="UniProtKB-KW"/>
</dbReference>
<evidence type="ECO:0000259" key="6">
    <source>
        <dbReference type="PROSITE" id="PS50089"/>
    </source>
</evidence>
<dbReference type="Proteomes" id="UP001642409">
    <property type="component" value="Unassembled WGS sequence"/>
</dbReference>
<dbReference type="InterPro" id="IPR037274">
    <property type="entry name" value="Znf_CHY_sf"/>
</dbReference>
<dbReference type="PROSITE" id="PS51270">
    <property type="entry name" value="ZF_CTCHY"/>
    <property type="match status" value="1"/>
</dbReference>
<dbReference type="EMBL" id="CATOUU010000687">
    <property type="protein sequence ID" value="CAI9941214.1"/>
    <property type="molecule type" value="Genomic_DNA"/>
</dbReference>
<sequence>MSDSEDYSGSNSDGNFEEQENIEQENNKQENKPELAPGQVRLIQANISDENNTTFRKIVICGENEYTDHLLKQKRRPIFPKQYFSETKTLQQMLDDFQVALGTGEIKYHWMHSSKPSQEYFVQYESITGNGCPHYVTSLAYECKICKKFFGCPYCHEESLGLNEPHPFEVSGQVQCLECSEVQDFHQQCVKCNCKMYQTACDKCGFSSKNIDFYHCDKCNICVEGLPAHFTHCDKCNQCIHKFMIDDHPAVCGNDLAQNCQICQGEFDLMFMKRHKLTCPHDTHLSCLQKLKQSSNNNACPSCRLPMQTATENAAERQKFISVYAMTEIPQYKLGNYVNVSCLKCKEQFVKHWHPKGYICPYCDSVNCSEGEKYADAERAAELVLEQYKMMREKRNIIPIYPLILFPKDKYEEMADMIEDYVQAYKPFWIEARKKMTTCPFEMPLRELVNAYCLVRDIDEQIGFAALNIVHARKFFPPAERLSELSIEVCKAMAEVKEVKRLNIQ</sequence>
<feature type="domain" description="CHY-type" evidence="7">
    <location>
        <begin position="125"/>
        <end position="196"/>
    </location>
</feature>
<feature type="domain" description="RING-type" evidence="6">
    <location>
        <begin position="260"/>
        <end position="304"/>
    </location>
</feature>
<reference evidence="9" key="1">
    <citation type="submission" date="2023-06" db="EMBL/GenBank/DDBJ databases">
        <authorList>
            <person name="Kurt Z."/>
        </authorList>
    </citation>
    <scope>NUCLEOTIDE SEQUENCE</scope>
</reference>
<dbReference type="InterPro" id="IPR013083">
    <property type="entry name" value="Znf_RING/FYVE/PHD"/>
</dbReference>
<evidence type="ECO:0000256" key="5">
    <source>
        <dbReference type="SAM" id="MobiDB-lite"/>
    </source>
</evidence>
<dbReference type="InterPro" id="IPR037275">
    <property type="entry name" value="Znf_CTCHY_sf"/>
</dbReference>
<keyword evidence="3" id="KW-0862">Zinc</keyword>
<dbReference type="GO" id="GO:0061630">
    <property type="term" value="F:ubiquitin protein ligase activity"/>
    <property type="evidence" value="ECO:0007669"/>
    <property type="project" value="TreeGrafter"/>
</dbReference>
<dbReference type="Gene3D" id="3.30.40.10">
    <property type="entry name" value="Zinc/RING finger domain, C3HC4 (zinc finger)"/>
    <property type="match status" value="1"/>
</dbReference>
<dbReference type="GO" id="GO:0016567">
    <property type="term" value="P:protein ubiquitination"/>
    <property type="evidence" value="ECO:0007669"/>
    <property type="project" value="TreeGrafter"/>
</dbReference>
<dbReference type="PROSITE" id="PS50089">
    <property type="entry name" value="ZF_RING_2"/>
    <property type="match status" value="1"/>
</dbReference>
<evidence type="ECO:0000313" key="9">
    <source>
        <dbReference type="EMBL" id="CAI9941214.1"/>
    </source>
</evidence>
<dbReference type="AlphaFoldDB" id="A0AA86U536"/>
<dbReference type="InterPro" id="IPR008913">
    <property type="entry name" value="Znf_CHY"/>
</dbReference>
<evidence type="ECO:0000259" key="8">
    <source>
        <dbReference type="PROSITE" id="PS51270"/>
    </source>
</evidence>